<evidence type="ECO:0000259" key="3">
    <source>
        <dbReference type="Pfam" id="PF13439"/>
    </source>
</evidence>
<dbReference type="Pfam" id="PF13439">
    <property type="entry name" value="Glyco_transf_4"/>
    <property type="match status" value="1"/>
</dbReference>
<dbReference type="GO" id="GO:0016757">
    <property type="term" value="F:glycosyltransferase activity"/>
    <property type="evidence" value="ECO:0007669"/>
    <property type="project" value="InterPro"/>
</dbReference>
<comment type="caution">
    <text evidence="4">The sequence shown here is derived from an EMBL/GenBank/DDBJ whole genome shotgun (WGS) entry which is preliminary data.</text>
</comment>
<dbReference type="PANTHER" id="PTHR46401">
    <property type="entry name" value="GLYCOSYLTRANSFERASE WBBK-RELATED"/>
    <property type="match status" value="1"/>
</dbReference>
<evidence type="ECO:0000313" key="5">
    <source>
        <dbReference type="Proteomes" id="UP000291485"/>
    </source>
</evidence>
<proteinExistence type="predicted"/>
<dbReference type="Gene3D" id="3.40.50.2000">
    <property type="entry name" value="Glycogen Phosphorylase B"/>
    <property type="match status" value="2"/>
</dbReference>
<organism evidence="4 5">
    <name type="scientific">Pedobacter frigidisoli</name>
    <dbReference type="NCBI Taxonomy" id="2530455"/>
    <lineage>
        <taxon>Bacteria</taxon>
        <taxon>Pseudomonadati</taxon>
        <taxon>Bacteroidota</taxon>
        <taxon>Sphingobacteriia</taxon>
        <taxon>Sphingobacteriales</taxon>
        <taxon>Sphingobacteriaceae</taxon>
        <taxon>Pedobacter</taxon>
    </lineage>
</organism>
<dbReference type="InterPro" id="IPR028098">
    <property type="entry name" value="Glyco_trans_4-like_N"/>
</dbReference>
<dbReference type="SUPFAM" id="SSF53756">
    <property type="entry name" value="UDP-Glycosyltransferase/glycogen phosphorylase"/>
    <property type="match status" value="1"/>
</dbReference>
<evidence type="ECO:0000313" key="4">
    <source>
        <dbReference type="EMBL" id="TCD01965.1"/>
    </source>
</evidence>
<dbReference type="Pfam" id="PF00534">
    <property type="entry name" value="Glycos_transf_1"/>
    <property type="match status" value="1"/>
</dbReference>
<dbReference type="OrthoDB" id="9801609at2"/>
<dbReference type="RefSeq" id="WP_131562033.1">
    <property type="nucleotide sequence ID" value="NZ_SJSN01000019.1"/>
</dbReference>
<feature type="domain" description="Glycosyl transferase family 1" evidence="2">
    <location>
        <begin position="152"/>
        <end position="307"/>
    </location>
</feature>
<sequence>MNILADSRWMGNTGIGRVYAELISRVPEELSIVGIDNSFPLGNPLSPMFLTREIASRSKLDAFYSPSYMPPLYSKVPFVITIHDLNHLYFYSAFHKFYLKNIIGSLAKKASKVITVSNFTKRELVEKLELDANKIEVIYNGVDGAFINNQESYNLAKPYFLYVGNRRSYKNLVRTIEAFAIAKISNDFIFAITGTEDLLLKETINRLGLEKRVVFLGFISEADLPKLYRGAYALLFVSLMEGFGLPILESMASGTPVLTSNVSSLPEIGGDAVLVVDPYSVSEIVSGIETLVDKGDLYFKLVQKGYERVKTFDWAVTANKTWNVIKNQ</sequence>
<keyword evidence="5" id="KW-1185">Reference proteome</keyword>
<name>A0A4R0NRI6_9SPHI</name>
<dbReference type="GO" id="GO:0009103">
    <property type="term" value="P:lipopolysaccharide biosynthetic process"/>
    <property type="evidence" value="ECO:0007669"/>
    <property type="project" value="TreeGrafter"/>
</dbReference>
<dbReference type="EMBL" id="SJSN01000019">
    <property type="protein sequence ID" value="TCD01965.1"/>
    <property type="molecule type" value="Genomic_DNA"/>
</dbReference>
<feature type="domain" description="Glycosyltransferase subfamily 4-like N-terminal" evidence="3">
    <location>
        <begin position="41"/>
        <end position="143"/>
    </location>
</feature>
<evidence type="ECO:0000259" key="2">
    <source>
        <dbReference type="Pfam" id="PF00534"/>
    </source>
</evidence>
<evidence type="ECO:0000256" key="1">
    <source>
        <dbReference type="ARBA" id="ARBA00022679"/>
    </source>
</evidence>
<gene>
    <name evidence="4" type="ORF">EZ449_19400</name>
</gene>
<dbReference type="PANTHER" id="PTHR46401:SF2">
    <property type="entry name" value="GLYCOSYLTRANSFERASE WBBK-RELATED"/>
    <property type="match status" value="1"/>
</dbReference>
<accession>A0A4R0NRI6</accession>
<dbReference type="AlphaFoldDB" id="A0A4R0NRI6"/>
<reference evidence="4 5" key="1">
    <citation type="submission" date="2019-02" db="EMBL/GenBank/DDBJ databases">
        <title>Pedobacter sp. RP-3-11 sp. nov., isolated from Arctic soil.</title>
        <authorList>
            <person name="Dahal R.H."/>
        </authorList>
    </citation>
    <scope>NUCLEOTIDE SEQUENCE [LARGE SCALE GENOMIC DNA]</scope>
    <source>
        <strain evidence="4 5">RP-3-11</strain>
    </source>
</reference>
<dbReference type="Proteomes" id="UP000291485">
    <property type="component" value="Unassembled WGS sequence"/>
</dbReference>
<dbReference type="InterPro" id="IPR001296">
    <property type="entry name" value="Glyco_trans_1"/>
</dbReference>
<protein>
    <submittedName>
        <fullName evidence="4">Glycosyltransferase family 1 protein</fullName>
    </submittedName>
</protein>
<dbReference type="CDD" id="cd03809">
    <property type="entry name" value="GT4_MtfB-like"/>
    <property type="match status" value="1"/>
</dbReference>
<keyword evidence="1 4" id="KW-0808">Transferase</keyword>